<evidence type="ECO:0000313" key="1">
    <source>
        <dbReference type="EMBL" id="UOE44155.1"/>
    </source>
</evidence>
<dbReference type="RefSeq" id="WP_243555694.1">
    <property type="nucleotide sequence ID" value="NZ_CP094528.1"/>
</dbReference>
<sequence>MHLFDTNPFIEAKNTYYPFAVAPGYWEWLRSEHEAGHIASISAVREELLRQDDELSEWAKDLPNSFWIEESTETLDALRQVATWAMSTSRQYLPAARSEFLNVADFRLIAAALAGGHTVVTREQPSPASKNRILIPDVCDAHGVKWASPFETYQRLGLRLVQPIGR</sequence>
<dbReference type="InterPro" id="IPR029060">
    <property type="entry name" value="PIN-like_dom_sf"/>
</dbReference>
<dbReference type="InterPro" id="IPR016541">
    <property type="entry name" value="UCP008505"/>
</dbReference>
<evidence type="ECO:0000313" key="2">
    <source>
        <dbReference type="Proteomes" id="UP000832097"/>
    </source>
</evidence>
<protein>
    <submittedName>
        <fullName evidence="1">DUF4411 family protein</fullName>
    </submittedName>
</protein>
<name>A0ABY4C603_9MICO</name>
<organism evidence="1 2">
    <name type="scientific">Agromyces larvae</name>
    <dbReference type="NCBI Taxonomy" id="2929802"/>
    <lineage>
        <taxon>Bacteria</taxon>
        <taxon>Bacillati</taxon>
        <taxon>Actinomycetota</taxon>
        <taxon>Actinomycetes</taxon>
        <taxon>Micrococcales</taxon>
        <taxon>Microbacteriaceae</taxon>
        <taxon>Agromyces</taxon>
    </lineage>
</organism>
<dbReference type="Pfam" id="PF14367">
    <property type="entry name" value="DUF4411"/>
    <property type="match status" value="1"/>
</dbReference>
<reference evidence="1 2" key="1">
    <citation type="submission" date="2022-03" db="EMBL/GenBank/DDBJ databases">
        <title>Mucilaginibacter sp. isolated from the gut of Protaetia brevitarsis seulensis larvae.</title>
        <authorList>
            <person name="Won M."/>
            <person name="Kim S.-J."/>
            <person name="Kwon S.-W."/>
        </authorList>
    </citation>
    <scope>NUCLEOTIDE SEQUENCE [LARGE SCALE GENOMIC DNA]</scope>
    <source>
        <strain evidence="1 2">CFWR-12</strain>
    </source>
</reference>
<proteinExistence type="predicted"/>
<accession>A0ABY4C603</accession>
<dbReference type="EMBL" id="CP094528">
    <property type="protein sequence ID" value="UOE44155.1"/>
    <property type="molecule type" value="Genomic_DNA"/>
</dbReference>
<dbReference type="Proteomes" id="UP000832097">
    <property type="component" value="Chromosome"/>
</dbReference>
<keyword evidence="2" id="KW-1185">Reference proteome</keyword>
<dbReference type="SUPFAM" id="SSF88723">
    <property type="entry name" value="PIN domain-like"/>
    <property type="match status" value="1"/>
</dbReference>
<gene>
    <name evidence="1" type="ORF">MTO99_18685</name>
</gene>